<dbReference type="AlphaFoldDB" id="A0AAN7C1L7"/>
<sequence length="67" mass="6946">MSPSGGCATVTETRQLCSTCPVPACLYLSTVTQSCGCPTPIPTLQLDFPCSLSCSGLTGTDLVFDRL</sequence>
<keyword evidence="2" id="KW-1185">Reference proteome</keyword>
<organism evidence="1 2">
    <name type="scientific">Achaetomium macrosporum</name>
    <dbReference type="NCBI Taxonomy" id="79813"/>
    <lineage>
        <taxon>Eukaryota</taxon>
        <taxon>Fungi</taxon>
        <taxon>Dikarya</taxon>
        <taxon>Ascomycota</taxon>
        <taxon>Pezizomycotina</taxon>
        <taxon>Sordariomycetes</taxon>
        <taxon>Sordariomycetidae</taxon>
        <taxon>Sordariales</taxon>
        <taxon>Chaetomiaceae</taxon>
        <taxon>Achaetomium</taxon>
    </lineage>
</organism>
<dbReference type="EMBL" id="MU860808">
    <property type="protein sequence ID" value="KAK4232868.1"/>
    <property type="molecule type" value="Genomic_DNA"/>
</dbReference>
<protein>
    <submittedName>
        <fullName evidence="1">Uncharacterized protein</fullName>
    </submittedName>
</protein>
<gene>
    <name evidence="1" type="ORF">C8A03DRAFT_19938</name>
</gene>
<comment type="caution">
    <text evidence="1">The sequence shown here is derived from an EMBL/GenBank/DDBJ whole genome shotgun (WGS) entry which is preliminary data.</text>
</comment>
<accession>A0AAN7C1L7</accession>
<proteinExistence type="predicted"/>
<evidence type="ECO:0000313" key="2">
    <source>
        <dbReference type="Proteomes" id="UP001303760"/>
    </source>
</evidence>
<reference evidence="1" key="2">
    <citation type="submission" date="2023-05" db="EMBL/GenBank/DDBJ databases">
        <authorList>
            <consortium name="Lawrence Berkeley National Laboratory"/>
            <person name="Steindorff A."/>
            <person name="Hensen N."/>
            <person name="Bonometti L."/>
            <person name="Westerberg I."/>
            <person name="Brannstrom I.O."/>
            <person name="Guillou S."/>
            <person name="Cros-Aarteil S."/>
            <person name="Calhoun S."/>
            <person name="Haridas S."/>
            <person name="Kuo A."/>
            <person name="Mondo S."/>
            <person name="Pangilinan J."/>
            <person name="Riley R."/>
            <person name="Labutti K."/>
            <person name="Andreopoulos B."/>
            <person name="Lipzen A."/>
            <person name="Chen C."/>
            <person name="Yanf M."/>
            <person name="Daum C."/>
            <person name="Ng V."/>
            <person name="Clum A."/>
            <person name="Ohm R."/>
            <person name="Martin F."/>
            <person name="Silar P."/>
            <person name="Natvig D."/>
            <person name="Lalanne C."/>
            <person name="Gautier V."/>
            <person name="Ament-Velasquez S.L."/>
            <person name="Kruys A."/>
            <person name="Hutchinson M.I."/>
            <person name="Powell A.J."/>
            <person name="Barry K."/>
            <person name="Miller A.N."/>
            <person name="Grigoriev I.V."/>
            <person name="Debuchy R."/>
            <person name="Gladieux P."/>
            <person name="Thoren M.H."/>
            <person name="Johannesson H."/>
        </authorList>
    </citation>
    <scope>NUCLEOTIDE SEQUENCE</scope>
    <source>
        <strain evidence="1">CBS 532.94</strain>
    </source>
</reference>
<name>A0AAN7C1L7_9PEZI</name>
<evidence type="ECO:0000313" key="1">
    <source>
        <dbReference type="EMBL" id="KAK4232868.1"/>
    </source>
</evidence>
<reference evidence="1" key="1">
    <citation type="journal article" date="2023" name="Mol. Phylogenet. Evol.">
        <title>Genome-scale phylogeny and comparative genomics of the fungal order Sordariales.</title>
        <authorList>
            <person name="Hensen N."/>
            <person name="Bonometti L."/>
            <person name="Westerberg I."/>
            <person name="Brannstrom I.O."/>
            <person name="Guillou S."/>
            <person name="Cros-Aarteil S."/>
            <person name="Calhoun S."/>
            <person name="Haridas S."/>
            <person name="Kuo A."/>
            <person name="Mondo S."/>
            <person name="Pangilinan J."/>
            <person name="Riley R."/>
            <person name="LaButti K."/>
            <person name="Andreopoulos B."/>
            <person name="Lipzen A."/>
            <person name="Chen C."/>
            <person name="Yan M."/>
            <person name="Daum C."/>
            <person name="Ng V."/>
            <person name="Clum A."/>
            <person name="Steindorff A."/>
            <person name="Ohm R.A."/>
            <person name="Martin F."/>
            <person name="Silar P."/>
            <person name="Natvig D.O."/>
            <person name="Lalanne C."/>
            <person name="Gautier V."/>
            <person name="Ament-Velasquez S.L."/>
            <person name="Kruys A."/>
            <person name="Hutchinson M.I."/>
            <person name="Powell A.J."/>
            <person name="Barry K."/>
            <person name="Miller A.N."/>
            <person name="Grigoriev I.V."/>
            <person name="Debuchy R."/>
            <person name="Gladieux P."/>
            <person name="Hiltunen Thoren M."/>
            <person name="Johannesson H."/>
        </authorList>
    </citation>
    <scope>NUCLEOTIDE SEQUENCE</scope>
    <source>
        <strain evidence="1">CBS 532.94</strain>
    </source>
</reference>
<dbReference type="Proteomes" id="UP001303760">
    <property type="component" value="Unassembled WGS sequence"/>
</dbReference>